<accession>A0AAD6LMP2</accession>
<dbReference type="AlphaFoldDB" id="A0AAD6LMP2"/>
<protein>
    <submittedName>
        <fullName evidence="1">Uncharacterized protein</fullName>
    </submittedName>
</protein>
<sequence length="66" mass="7469">MAGIADHWKAFSGFNNRDGLLIHPINTDFRRYLIHYGERVGAKVVKIAILTRHGKPHTNSDRKIGS</sequence>
<keyword evidence="2" id="KW-1185">Reference proteome</keyword>
<dbReference type="InterPro" id="IPR029058">
    <property type="entry name" value="AB_hydrolase_fold"/>
</dbReference>
<reference evidence="1" key="1">
    <citation type="journal article" date="2023" name="Mol. Ecol. Resour.">
        <title>Chromosome-level genome assembly of a triploid poplar Populus alba 'Berolinensis'.</title>
        <authorList>
            <person name="Chen S."/>
            <person name="Yu Y."/>
            <person name="Wang X."/>
            <person name="Wang S."/>
            <person name="Zhang T."/>
            <person name="Zhou Y."/>
            <person name="He R."/>
            <person name="Meng N."/>
            <person name="Wang Y."/>
            <person name="Liu W."/>
            <person name="Liu Z."/>
            <person name="Liu J."/>
            <person name="Guo Q."/>
            <person name="Huang H."/>
            <person name="Sederoff R.R."/>
            <person name="Wang G."/>
            <person name="Qu G."/>
            <person name="Chen S."/>
        </authorList>
    </citation>
    <scope>NUCLEOTIDE SEQUENCE</scope>
    <source>
        <strain evidence="1">SC-2020</strain>
    </source>
</reference>
<dbReference type="EMBL" id="JAQIZT010000015">
    <property type="protein sequence ID" value="KAJ6969825.1"/>
    <property type="molecule type" value="Genomic_DNA"/>
</dbReference>
<comment type="caution">
    <text evidence="1">The sequence shown here is derived from an EMBL/GenBank/DDBJ whole genome shotgun (WGS) entry which is preliminary data.</text>
</comment>
<evidence type="ECO:0000313" key="1">
    <source>
        <dbReference type="EMBL" id="KAJ6969825.1"/>
    </source>
</evidence>
<evidence type="ECO:0000313" key="2">
    <source>
        <dbReference type="Proteomes" id="UP001164929"/>
    </source>
</evidence>
<dbReference type="Gene3D" id="3.40.50.1820">
    <property type="entry name" value="alpha/beta hydrolase"/>
    <property type="match status" value="1"/>
</dbReference>
<dbReference type="Proteomes" id="UP001164929">
    <property type="component" value="Chromosome 15"/>
</dbReference>
<name>A0AAD6LMP2_9ROSI</name>
<organism evidence="1 2">
    <name type="scientific">Populus alba x Populus x berolinensis</name>
    <dbReference type="NCBI Taxonomy" id="444605"/>
    <lineage>
        <taxon>Eukaryota</taxon>
        <taxon>Viridiplantae</taxon>
        <taxon>Streptophyta</taxon>
        <taxon>Embryophyta</taxon>
        <taxon>Tracheophyta</taxon>
        <taxon>Spermatophyta</taxon>
        <taxon>Magnoliopsida</taxon>
        <taxon>eudicotyledons</taxon>
        <taxon>Gunneridae</taxon>
        <taxon>Pentapetalae</taxon>
        <taxon>rosids</taxon>
        <taxon>fabids</taxon>
        <taxon>Malpighiales</taxon>
        <taxon>Salicaceae</taxon>
        <taxon>Saliceae</taxon>
        <taxon>Populus</taxon>
    </lineage>
</organism>
<gene>
    <name evidence="1" type="ORF">NC653_034394</name>
</gene>
<proteinExistence type="predicted"/>